<gene>
    <name evidence="2" type="ORF">FC699_23150</name>
</gene>
<dbReference type="Pfam" id="PF00350">
    <property type="entry name" value="Dynamin_N"/>
    <property type="match status" value="1"/>
</dbReference>
<evidence type="ECO:0000313" key="3">
    <source>
        <dbReference type="Proteomes" id="UP000305222"/>
    </source>
</evidence>
<sequence>TMMNHLYKAQLLPTSPIPTSANVVKIEKGMDRVVVTVKSGEQYEYDGAYSAEELKQICKDGDEVIGVHIYRYDAPIPEGVMLVDTPGIDSTDDAHQLATESTLHLADVIFYMMDY</sequence>
<proteinExistence type="predicted"/>
<organism evidence="2 3">
    <name type="scientific">Bacillus wiedmannii</name>
    <dbReference type="NCBI Taxonomy" id="1890302"/>
    <lineage>
        <taxon>Bacteria</taxon>
        <taxon>Bacillati</taxon>
        <taxon>Bacillota</taxon>
        <taxon>Bacilli</taxon>
        <taxon>Bacillales</taxon>
        <taxon>Bacillaceae</taxon>
        <taxon>Bacillus</taxon>
        <taxon>Bacillus cereus group</taxon>
    </lineage>
</organism>
<name>A0A4U3AT80_9BACI</name>
<comment type="caution">
    <text evidence="2">The sequence shown here is derived from an EMBL/GenBank/DDBJ whole genome shotgun (WGS) entry which is preliminary data.</text>
</comment>
<dbReference type="SUPFAM" id="SSF52540">
    <property type="entry name" value="P-loop containing nucleoside triphosphate hydrolases"/>
    <property type="match status" value="1"/>
</dbReference>
<feature type="non-terminal residue" evidence="2">
    <location>
        <position position="1"/>
    </location>
</feature>
<reference evidence="2 3" key="1">
    <citation type="journal article" date="2019" name="Environ. Microbiol.">
        <title>An active ?-lactamase is a part of an orchestrated cell wall stress resistance network of Bacillus subtilis and related rhizosphere species.</title>
        <authorList>
            <person name="Bucher T."/>
            <person name="Keren-Paz A."/>
            <person name="Hausser J."/>
            <person name="Olender T."/>
            <person name="Cytryn E."/>
            <person name="Kolodkin-Gal I."/>
        </authorList>
    </citation>
    <scope>NUCLEOTIDE SEQUENCE [LARGE SCALE GENOMIC DNA]</scope>
    <source>
        <strain evidence="2 3">I5</strain>
    </source>
</reference>
<protein>
    <recommendedName>
        <fullName evidence="1">Dynamin N-terminal domain-containing protein</fullName>
    </recommendedName>
</protein>
<dbReference type="Gene3D" id="3.40.50.300">
    <property type="entry name" value="P-loop containing nucleotide triphosphate hydrolases"/>
    <property type="match status" value="1"/>
</dbReference>
<evidence type="ECO:0000259" key="1">
    <source>
        <dbReference type="Pfam" id="PF00350"/>
    </source>
</evidence>
<feature type="domain" description="Dynamin N-terminal" evidence="1">
    <location>
        <begin position="1"/>
        <end position="115"/>
    </location>
</feature>
<feature type="non-terminal residue" evidence="2">
    <location>
        <position position="115"/>
    </location>
</feature>
<accession>A0A4U3AT80</accession>
<dbReference type="EMBL" id="SZON01001489">
    <property type="protein sequence ID" value="TKI90890.1"/>
    <property type="molecule type" value="Genomic_DNA"/>
</dbReference>
<dbReference type="InterPro" id="IPR027417">
    <property type="entry name" value="P-loop_NTPase"/>
</dbReference>
<dbReference type="Proteomes" id="UP000305222">
    <property type="component" value="Unassembled WGS sequence"/>
</dbReference>
<dbReference type="InterPro" id="IPR045063">
    <property type="entry name" value="Dynamin_N"/>
</dbReference>
<dbReference type="AlphaFoldDB" id="A0A4U3AT80"/>
<evidence type="ECO:0000313" key="2">
    <source>
        <dbReference type="EMBL" id="TKI90890.1"/>
    </source>
</evidence>